<reference evidence="1" key="1">
    <citation type="submission" date="2023-04" db="EMBL/GenBank/DDBJ databases">
        <title>A chromosome-level genome assembly of the parasitoid wasp Eretmocerus hayati.</title>
        <authorList>
            <person name="Zhong Y."/>
            <person name="Liu S."/>
            <person name="Liu Y."/>
        </authorList>
    </citation>
    <scope>NUCLEOTIDE SEQUENCE</scope>
    <source>
        <strain evidence="1">ZJU_SS_LIU_2023</strain>
    </source>
</reference>
<dbReference type="Proteomes" id="UP001239111">
    <property type="component" value="Chromosome 1"/>
</dbReference>
<evidence type="ECO:0000313" key="1">
    <source>
        <dbReference type="EMBL" id="KAJ8684618.1"/>
    </source>
</evidence>
<dbReference type="EMBL" id="CM056741">
    <property type="protein sequence ID" value="KAJ8684618.1"/>
    <property type="molecule type" value="Genomic_DNA"/>
</dbReference>
<protein>
    <submittedName>
        <fullName evidence="1">Uncharacterized protein</fullName>
    </submittedName>
</protein>
<keyword evidence="2" id="KW-1185">Reference proteome</keyword>
<gene>
    <name evidence="1" type="ORF">QAD02_020411</name>
</gene>
<proteinExistence type="predicted"/>
<accession>A0ACC2PNC2</accession>
<name>A0ACC2PNC2_9HYME</name>
<organism evidence="1 2">
    <name type="scientific">Eretmocerus hayati</name>
    <dbReference type="NCBI Taxonomy" id="131215"/>
    <lineage>
        <taxon>Eukaryota</taxon>
        <taxon>Metazoa</taxon>
        <taxon>Ecdysozoa</taxon>
        <taxon>Arthropoda</taxon>
        <taxon>Hexapoda</taxon>
        <taxon>Insecta</taxon>
        <taxon>Pterygota</taxon>
        <taxon>Neoptera</taxon>
        <taxon>Endopterygota</taxon>
        <taxon>Hymenoptera</taxon>
        <taxon>Apocrita</taxon>
        <taxon>Proctotrupomorpha</taxon>
        <taxon>Chalcidoidea</taxon>
        <taxon>Aphelinidae</taxon>
        <taxon>Aphelininae</taxon>
        <taxon>Eretmocerus</taxon>
    </lineage>
</organism>
<sequence length="348" mass="40419">MNNPSVDPMHDLLEGVCRVDVAKILNNLINVKKHFRFQDFIDRIEYFDRNSPDANLPSLSKDSIKDGKLMMSASEIYFLVTNLPLMIGDLVPSSDKSWKLFLLLRQIVCTAFAHSVTQKNIESFGDLVTSYPKSYVSLFKKTLRPKHHNLLHYQRLMLLYGPLKVLSCLRFEAKHRQLKQCSQATTSRASPDYTIAVKHQLQLCYRFLKKDGFCENFESGPPLSKFKNAKNFGTLRHLFPDYLSEKNCYSWVRTGGTYYRLESFTNTSDIQGVAKFGKIVHIIVDDRQDVYFIHKDISMSGLNVKFGAYEIEELDTYGCMKQNVLEDYECYFAHVMPDTKTYLPRYFY</sequence>
<comment type="caution">
    <text evidence="1">The sequence shown here is derived from an EMBL/GenBank/DDBJ whole genome shotgun (WGS) entry which is preliminary data.</text>
</comment>
<evidence type="ECO:0000313" key="2">
    <source>
        <dbReference type="Proteomes" id="UP001239111"/>
    </source>
</evidence>